<evidence type="ECO:0000313" key="9">
    <source>
        <dbReference type="EMBL" id="OGY68295.1"/>
    </source>
</evidence>
<name>A0A1G1ZV03_9BACT</name>
<dbReference type="GO" id="GO:0051603">
    <property type="term" value="P:proteolysis involved in protein catabolic process"/>
    <property type="evidence" value="ECO:0007669"/>
    <property type="project" value="TreeGrafter"/>
</dbReference>
<gene>
    <name evidence="9" type="ORF">A3I24_01955</name>
</gene>
<comment type="similarity">
    <text evidence="6">Belongs to the peptidase M48 family.</text>
</comment>
<evidence type="ECO:0000256" key="4">
    <source>
        <dbReference type="ARBA" id="ARBA00022833"/>
    </source>
</evidence>
<keyword evidence="7" id="KW-0812">Transmembrane</keyword>
<dbReference type="InterPro" id="IPR051156">
    <property type="entry name" value="Mito/Outer_Membr_Metalloprot"/>
</dbReference>
<keyword evidence="2" id="KW-0479">Metal-binding</keyword>
<reference evidence="9 10" key="1">
    <citation type="journal article" date="2016" name="Nat. Commun.">
        <title>Thousands of microbial genomes shed light on interconnected biogeochemical processes in an aquifer system.</title>
        <authorList>
            <person name="Anantharaman K."/>
            <person name="Brown C.T."/>
            <person name="Hug L.A."/>
            <person name="Sharon I."/>
            <person name="Castelle C.J."/>
            <person name="Probst A.J."/>
            <person name="Thomas B.C."/>
            <person name="Singh A."/>
            <person name="Wilkins M.J."/>
            <person name="Karaoz U."/>
            <person name="Brodie E.L."/>
            <person name="Williams K.H."/>
            <person name="Hubbard S.S."/>
            <person name="Banfield J.F."/>
        </authorList>
    </citation>
    <scope>NUCLEOTIDE SEQUENCE [LARGE SCALE GENOMIC DNA]</scope>
</reference>
<keyword evidence="7" id="KW-0472">Membrane</keyword>
<evidence type="ECO:0000256" key="7">
    <source>
        <dbReference type="SAM" id="Phobius"/>
    </source>
</evidence>
<proteinExistence type="inferred from homology"/>
<evidence type="ECO:0000256" key="5">
    <source>
        <dbReference type="ARBA" id="ARBA00023049"/>
    </source>
</evidence>
<dbReference type="GO" id="GO:0004222">
    <property type="term" value="F:metalloendopeptidase activity"/>
    <property type="evidence" value="ECO:0007669"/>
    <property type="project" value="InterPro"/>
</dbReference>
<evidence type="ECO:0000256" key="6">
    <source>
        <dbReference type="RuleBase" id="RU003983"/>
    </source>
</evidence>
<feature type="transmembrane region" description="Helical" evidence="7">
    <location>
        <begin position="21"/>
        <end position="38"/>
    </location>
</feature>
<dbReference type="GO" id="GO:0016020">
    <property type="term" value="C:membrane"/>
    <property type="evidence" value="ECO:0007669"/>
    <property type="project" value="TreeGrafter"/>
</dbReference>
<evidence type="ECO:0000256" key="2">
    <source>
        <dbReference type="ARBA" id="ARBA00022723"/>
    </source>
</evidence>
<dbReference type="Pfam" id="PF01435">
    <property type="entry name" value="Peptidase_M48"/>
    <property type="match status" value="1"/>
</dbReference>
<dbReference type="STRING" id="1798409.A3I24_01955"/>
<dbReference type="Proteomes" id="UP000177690">
    <property type="component" value="Unassembled WGS sequence"/>
</dbReference>
<accession>A0A1G1ZV03</accession>
<organism evidence="9 10">
    <name type="scientific">Candidatus Harrisonbacteria bacterium RIFCSPLOWO2_02_FULL_41_13b</name>
    <dbReference type="NCBI Taxonomy" id="1798409"/>
    <lineage>
        <taxon>Bacteria</taxon>
        <taxon>Candidatus Harrisoniibacteriota</taxon>
    </lineage>
</organism>
<protein>
    <recommendedName>
        <fullName evidence="8">Peptidase M48 domain-containing protein</fullName>
    </recommendedName>
</protein>
<dbReference type="GO" id="GO:0046872">
    <property type="term" value="F:metal ion binding"/>
    <property type="evidence" value="ECO:0007669"/>
    <property type="project" value="UniProtKB-KW"/>
</dbReference>
<comment type="caution">
    <text evidence="9">The sequence shown here is derived from an EMBL/GenBank/DDBJ whole genome shotgun (WGS) entry which is preliminary data.</text>
</comment>
<evidence type="ECO:0000256" key="3">
    <source>
        <dbReference type="ARBA" id="ARBA00022801"/>
    </source>
</evidence>
<dbReference type="PANTHER" id="PTHR22726">
    <property type="entry name" value="METALLOENDOPEPTIDASE OMA1"/>
    <property type="match status" value="1"/>
</dbReference>
<sequence length="328" mass="37069">MSEEEPGGEENFRNLFRTSEVVSFLIFAVLIAFFFMFLKQSGGRVSNKGSPTISVAYGKSEKEIGSLMTEIRNGGDMPPLEDDFVMDKSTDLASQDHNIVIKSEKTEQYLNLILLNLQKNFPDKWKARVIKFRVYDDRYVGKINNAFSLPAETVYVGITQILHVNDEAEMAALLSHEVSHIMLRHSAQLRKVIKNSTIFLQRAFIKKDFEKVVLIYFAVQKLLGTTESAVGIVPMEFETEADRMSQTIIRDSGYDDLALAVSLERIEKTYGGGIFTQIMLKRIRDLKNGSKKKPGLAHVGKAFIVSNKEDLNSVQANLQRFIDELALK</sequence>
<keyword evidence="3 6" id="KW-0378">Hydrolase</keyword>
<keyword evidence="4 6" id="KW-0862">Zinc</keyword>
<evidence type="ECO:0000256" key="1">
    <source>
        <dbReference type="ARBA" id="ARBA00022670"/>
    </source>
</evidence>
<keyword evidence="5 6" id="KW-0482">Metalloprotease</keyword>
<keyword evidence="7" id="KW-1133">Transmembrane helix</keyword>
<comment type="cofactor">
    <cofactor evidence="6">
        <name>Zn(2+)</name>
        <dbReference type="ChEBI" id="CHEBI:29105"/>
    </cofactor>
    <text evidence="6">Binds 1 zinc ion per subunit.</text>
</comment>
<dbReference type="PANTHER" id="PTHR22726:SF1">
    <property type="entry name" value="METALLOENDOPEPTIDASE OMA1, MITOCHONDRIAL"/>
    <property type="match status" value="1"/>
</dbReference>
<dbReference type="EMBL" id="MHJL01000002">
    <property type="protein sequence ID" value="OGY68295.1"/>
    <property type="molecule type" value="Genomic_DNA"/>
</dbReference>
<keyword evidence="1 6" id="KW-0645">Protease</keyword>
<feature type="domain" description="Peptidase M48" evidence="8">
    <location>
        <begin position="143"/>
        <end position="260"/>
    </location>
</feature>
<dbReference type="AlphaFoldDB" id="A0A1G1ZV03"/>
<evidence type="ECO:0000313" key="10">
    <source>
        <dbReference type="Proteomes" id="UP000177690"/>
    </source>
</evidence>
<evidence type="ECO:0000259" key="8">
    <source>
        <dbReference type="Pfam" id="PF01435"/>
    </source>
</evidence>
<dbReference type="InterPro" id="IPR001915">
    <property type="entry name" value="Peptidase_M48"/>
</dbReference>